<evidence type="ECO:0000313" key="3">
    <source>
        <dbReference type="EMBL" id="GAA4321129.1"/>
    </source>
</evidence>
<feature type="region of interest" description="Disordered" evidence="1">
    <location>
        <begin position="67"/>
        <end position="90"/>
    </location>
</feature>
<feature type="transmembrane region" description="Helical" evidence="2">
    <location>
        <begin position="39"/>
        <end position="57"/>
    </location>
</feature>
<evidence type="ECO:0000256" key="2">
    <source>
        <dbReference type="SAM" id="Phobius"/>
    </source>
</evidence>
<reference evidence="4" key="1">
    <citation type="journal article" date="2019" name="Int. J. Syst. Evol. Microbiol.">
        <title>The Global Catalogue of Microorganisms (GCM) 10K type strain sequencing project: providing services to taxonomists for standard genome sequencing and annotation.</title>
        <authorList>
            <consortium name="The Broad Institute Genomics Platform"/>
            <consortium name="The Broad Institute Genome Sequencing Center for Infectious Disease"/>
            <person name="Wu L."/>
            <person name="Ma J."/>
        </authorList>
    </citation>
    <scope>NUCLEOTIDE SEQUENCE [LARGE SCALE GENOMIC DNA]</scope>
    <source>
        <strain evidence="4">JCM 17919</strain>
    </source>
</reference>
<evidence type="ECO:0000313" key="4">
    <source>
        <dbReference type="Proteomes" id="UP001501725"/>
    </source>
</evidence>
<proteinExistence type="predicted"/>
<comment type="caution">
    <text evidence="3">The sequence shown here is derived from an EMBL/GenBank/DDBJ whole genome shotgun (WGS) entry which is preliminary data.</text>
</comment>
<evidence type="ECO:0000256" key="1">
    <source>
        <dbReference type="SAM" id="MobiDB-lite"/>
    </source>
</evidence>
<sequence>MNVKRTFGVILTILGIAGLIYAAVVFMDAKGTSQQIKTLIVYGLLGGVFFFTGIGLIRSTADEIRHPIGSPGDGRTVHRETRTYRTDTDI</sequence>
<feature type="compositionally biased region" description="Basic and acidic residues" evidence="1">
    <location>
        <begin position="75"/>
        <end position="90"/>
    </location>
</feature>
<gene>
    <name evidence="3" type="ORF">GCM10023184_06690</name>
</gene>
<dbReference type="Proteomes" id="UP001501725">
    <property type="component" value="Unassembled WGS sequence"/>
</dbReference>
<keyword evidence="2" id="KW-1133">Transmembrane helix</keyword>
<name>A0ABP8GB89_9BACT</name>
<protein>
    <submittedName>
        <fullName evidence="3">Uncharacterized protein</fullName>
    </submittedName>
</protein>
<dbReference type="RefSeq" id="WP_345253371.1">
    <property type="nucleotide sequence ID" value="NZ_BAABGY010000002.1"/>
</dbReference>
<organism evidence="3 4">
    <name type="scientific">Flaviaesturariibacter amylovorans</name>
    <dbReference type="NCBI Taxonomy" id="1084520"/>
    <lineage>
        <taxon>Bacteria</taxon>
        <taxon>Pseudomonadati</taxon>
        <taxon>Bacteroidota</taxon>
        <taxon>Chitinophagia</taxon>
        <taxon>Chitinophagales</taxon>
        <taxon>Chitinophagaceae</taxon>
        <taxon>Flaviaestuariibacter</taxon>
    </lineage>
</organism>
<keyword evidence="2" id="KW-0812">Transmembrane</keyword>
<keyword evidence="2" id="KW-0472">Membrane</keyword>
<accession>A0ABP8GB89</accession>
<dbReference type="EMBL" id="BAABGY010000002">
    <property type="protein sequence ID" value="GAA4321129.1"/>
    <property type="molecule type" value="Genomic_DNA"/>
</dbReference>
<feature type="transmembrane region" description="Helical" evidence="2">
    <location>
        <begin position="7"/>
        <end position="27"/>
    </location>
</feature>
<keyword evidence="4" id="KW-1185">Reference proteome</keyword>